<feature type="compositionally biased region" description="Basic and acidic residues" evidence="1">
    <location>
        <begin position="175"/>
        <end position="191"/>
    </location>
</feature>
<dbReference type="AlphaFoldDB" id="A0A8J7TMP6"/>
<dbReference type="Proteomes" id="UP000664277">
    <property type="component" value="Unassembled WGS sequence"/>
</dbReference>
<protein>
    <recommendedName>
        <fullName evidence="4">DprA winged helix domain-containing protein</fullName>
    </recommendedName>
</protein>
<evidence type="ECO:0008006" key="4">
    <source>
        <dbReference type="Google" id="ProtNLM"/>
    </source>
</evidence>
<feature type="region of interest" description="Disordered" evidence="1">
    <location>
        <begin position="175"/>
        <end position="202"/>
    </location>
</feature>
<gene>
    <name evidence="2" type="ORF">J0M35_16445</name>
</gene>
<sequence length="443" mass="49101">MNKASKGRTQIKARSRSKEEADFLLSVWDKFVEKYPNNESCWQDFTARISEKSILACRTCASADIEISAADRKAKCNKCKRTFSLSTGTFFERVRNVWAWYAAIWFLQHDAVLNACFLAAILGLANSSSLHIQKSILAAIAETRTTEVDKVSSLHFDGLFTRRSLATPPWLEASHEEELEQHLEREGKGSESDQEAESEQVRNEYQDVEFYETTESNGAENFENASSLLASKQTDTTGSSLETLLSEDERLVFELIESGLETIDAIQAKSGLDCAQIVAAVSILQLENLVRTETGARLFATRAAQTNTTEDSKNKSNTEWRPHCAISAGSRLCLNNECFGTKLAVTDTISTENLSNRIRALTAFVSNTVGRISRKYLNYYLSVAQSLSHGDSKAVSISVMDSCLERGYVGAKHIRQSRTAVTVSVPKSLKIFPGIQGSEPLHC</sequence>
<evidence type="ECO:0000256" key="1">
    <source>
        <dbReference type="SAM" id="MobiDB-lite"/>
    </source>
</evidence>
<comment type="caution">
    <text evidence="2">The sequence shown here is derived from an EMBL/GenBank/DDBJ whole genome shotgun (WGS) entry which is preliminary data.</text>
</comment>
<proteinExistence type="predicted"/>
<dbReference type="EMBL" id="JAFLCK010000028">
    <property type="protein sequence ID" value="MBN8661959.1"/>
    <property type="molecule type" value="Genomic_DNA"/>
</dbReference>
<organism evidence="2 3">
    <name type="scientific">Candidatus Obscuribacter phosphatis</name>
    <dbReference type="NCBI Taxonomy" id="1906157"/>
    <lineage>
        <taxon>Bacteria</taxon>
        <taxon>Bacillati</taxon>
        <taxon>Candidatus Melainabacteria</taxon>
        <taxon>Candidatus Obscuribacterales</taxon>
        <taxon>Candidatus Obscuribacteraceae</taxon>
        <taxon>Candidatus Obscuribacter</taxon>
    </lineage>
</organism>
<evidence type="ECO:0000313" key="2">
    <source>
        <dbReference type="EMBL" id="MBN8661959.1"/>
    </source>
</evidence>
<name>A0A8J7TMP6_9BACT</name>
<accession>A0A8J7TMP6</accession>
<reference evidence="2" key="1">
    <citation type="submission" date="2021-02" db="EMBL/GenBank/DDBJ databases">
        <title>Genome-Resolved Metagenomics of a Microbial Community Performing Photosynthetic Biological Nutrient Removal.</title>
        <authorList>
            <person name="Mcdaniel E.A."/>
        </authorList>
    </citation>
    <scope>NUCLEOTIDE SEQUENCE</scope>
    <source>
        <strain evidence="2">UWPOB_OBS1</strain>
    </source>
</reference>
<evidence type="ECO:0000313" key="3">
    <source>
        <dbReference type="Proteomes" id="UP000664277"/>
    </source>
</evidence>